<evidence type="ECO:0000313" key="3">
    <source>
        <dbReference type="Proteomes" id="UP001151760"/>
    </source>
</evidence>
<reference evidence="2" key="1">
    <citation type="journal article" date="2022" name="Int. J. Mol. Sci.">
        <title>Draft Genome of Tanacetum Coccineum: Genomic Comparison of Closely Related Tanacetum-Family Plants.</title>
        <authorList>
            <person name="Yamashiro T."/>
            <person name="Shiraishi A."/>
            <person name="Nakayama K."/>
            <person name="Satake H."/>
        </authorList>
    </citation>
    <scope>NUCLEOTIDE SEQUENCE</scope>
</reference>
<keyword evidence="3" id="KW-1185">Reference proteome</keyword>
<accession>A0ABQ5H082</accession>
<dbReference type="EMBL" id="BQNB010019034">
    <property type="protein sequence ID" value="GJT80909.1"/>
    <property type="molecule type" value="Genomic_DNA"/>
</dbReference>
<feature type="region of interest" description="Disordered" evidence="1">
    <location>
        <begin position="186"/>
        <end position="211"/>
    </location>
</feature>
<organism evidence="2 3">
    <name type="scientific">Tanacetum coccineum</name>
    <dbReference type="NCBI Taxonomy" id="301880"/>
    <lineage>
        <taxon>Eukaryota</taxon>
        <taxon>Viridiplantae</taxon>
        <taxon>Streptophyta</taxon>
        <taxon>Embryophyta</taxon>
        <taxon>Tracheophyta</taxon>
        <taxon>Spermatophyta</taxon>
        <taxon>Magnoliopsida</taxon>
        <taxon>eudicotyledons</taxon>
        <taxon>Gunneridae</taxon>
        <taxon>Pentapetalae</taxon>
        <taxon>asterids</taxon>
        <taxon>campanulids</taxon>
        <taxon>Asterales</taxon>
        <taxon>Asteraceae</taxon>
        <taxon>Asteroideae</taxon>
        <taxon>Anthemideae</taxon>
        <taxon>Anthemidinae</taxon>
        <taxon>Tanacetum</taxon>
    </lineage>
</organism>
<evidence type="ECO:0000313" key="2">
    <source>
        <dbReference type="EMBL" id="GJT80909.1"/>
    </source>
</evidence>
<name>A0ABQ5H082_9ASTR</name>
<proteinExistence type="predicted"/>
<gene>
    <name evidence="2" type="ORF">Tco_1055251</name>
</gene>
<reference evidence="2" key="2">
    <citation type="submission" date="2022-01" db="EMBL/GenBank/DDBJ databases">
        <authorList>
            <person name="Yamashiro T."/>
            <person name="Shiraishi A."/>
            <person name="Satake H."/>
            <person name="Nakayama K."/>
        </authorList>
    </citation>
    <scope>NUCLEOTIDE SEQUENCE</scope>
</reference>
<evidence type="ECO:0000256" key="1">
    <source>
        <dbReference type="SAM" id="MobiDB-lite"/>
    </source>
</evidence>
<comment type="caution">
    <text evidence="2">The sequence shown here is derived from an EMBL/GenBank/DDBJ whole genome shotgun (WGS) entry which is preliminary data.</text>
</comment>
<protein>
    <submittedName>
        <fullName evidence="2">Uncharacterized protein</fullName>
    </submittedName>
</protein>
<dbReference type="Proteomes" id="UP001151760">
    <property type="component" value="Unassembled WGS sequence"/>
</dbReference>
<sequence length="292" mass="32855">MSRLYLALQCHSLSANVPDYLPANSLGIQCHYNEKTGVYSVKLMNGGSSKCDLLRKALAITPPSLSAQPFELPPSRKDLVSDKPDTPVLQMLWGIVTSNYFVPKGEVSEVFGWQIPDPLITEAIQQSFLLSQVSGMVAENTRRKPLKKCKCANLKPACYTQKAHNTSPVKKNQAALPSDKETFKLNPIPHQEVNDPDLESAPVGRSTRSGTQYQKTIPNCMKSSMILTPLIDNWTFFSTPDDDTSEKVIMNLHQRLIQKTEENRRINFLYDKPTKDDQENLKFEEESESTIH</sequence>